<evidence type="ECO:0000313" key="7">
    <source>
        <dbReference type="EMBL" id="NXQ03830.1"/>
    </source>
</evidence>
<dbReference type="GO" id="GO:0008270">
    <property type="term" value="F:zinc ion binding"/>
    <property type="evidence" value="ECO:0007669"/>
    <property type="project" value="UniProtKB-KW"/>
</dbReference>
<dbReference type="Proteomes" id="UP000656497">
    <property type="component" value="Unassembled WGS sequence"/>
</dbReference>
<feature type="domain" description="C2H2-type" evidence="6">
    <location>
        <begin position="36"/>
        <end position="58"/>
    </location>
</feature>
<sequence length="74" mass="8521">PYECSECGKKAWSSLDLLKRQRTHTQGRGPSAALTCRKGFTRNFSLLTHLCIHTQETPLECPCFSRSYHLTRHQ</sequence>
<comment type="caution">
    <text evidence="7">The sequence shown here is derived from an EMBL/GenBank/DDBJ whole genome shotgun (WGS) entry which is preliminary data.</text>
</comment>
<name>A0A852EJP3_VIDMA</name>
<dbReference type="InterPro" id="IPR013087">
    <property type="entry name" value="Znf_C2H2_type"/>
</dbReference>
<feature type="domain" description="C2H2-type" evidence="6">
    <location>
        <begin position="2"/>
        <end position="29"/>
    </location>
</feature>
<accession>A0A852EJP3</accession>
<reference evidence="7" key="1">
    <citation type="submission" date="2019-09" db="EMBL/GenBank/DDBJ databases">
        <title>Bird 10,000 Genomes (B10K) Project - Family phase.</title>
        <authorList>
            <person name="Zhang G."/>
        </authorList>
    </citation>
    <scope>NUCLEOTIDE SEQUENCE</scope>
    <source>
        <strain evidence="7">B10K-DU-002-50</strain>
        <tissue evidence="7">Muscle</tissue>
    </source>
</reference>
<dbReference type="GO" id="GO:0000978">
    <property type="term" value="F:RNA polymerase II cis-regulatory region sequence-specific DNA binding"/>
    <property type="evidence" value="ECO:0007669"/>
    <property type="project" value="TreeGrafter"/>
</dbReference>
<keyword evidence="3 5" id="KW-0863">Zinc-finger</keyword>
<dbReference type="PANTHER" id="PTHR23226:SF85">
    <property type="entry name" value="ZINC FINGER PROTEIN 397"/>
    <property type="match status" value="1"/>
</dbReference>
<dbReference type="InterPro" id="IPR036236">
    <property type="entry name" value="Znf_C2H2_sf"/>
</dbReference>
<evidence type="ECO:0000256" key="2">
    <source>
        <dbReference type="ARBA" id="ARBA00022737"/>
    </source>
</evidence>
<dbReference type="GO" id="GO:0000981">
    <property type="term" value="F:DNA-binding transcription factor activity, RNA polymerase II-specific"/>
    <property type="evidence" value="ECO:0007669"/>
    <property type="project" value="TreeGrafter"/>
</dbReference>
<organism evidence="7 8">
    <name type="scientific">Vidua macroura</name>
    <name type="common">Pin-tailed whydah</name>
    <dbReference type="NCBI Taxonomy" id="187451"/>
    <lineage>
        <taxon>Eukaryota</taxon>
        <taxon>Metazoa</taxon>
        <taxon>Chordata</taxon>
        <taxon>Craniata</taxon>
        <taxon>Vertebrata</taxon>
        <taxon>Euteleostomi</taxon>
        <taxon>Archelosauria</taxon>
        <taxon>Archosauria</taxon>
        <taxon>Dinosauria</taxon>
        <taxon>Saurischia</taxon>
        <taxon>Theropoda</taxon>
        <taxon>Coelurosauria</taxon>
        <taxon>Aves</taxon>
        <taxon>Neognathae</taxon>
        <taxon>Neoaves</taxon>
        <taxon>Telluraves</taxon>
        <taxon>Australaves</taxon>
        <taxon>Passeriformes</taxon>
        <taxon>Passeroidea</taxon>
        <taxon>Estrildidae</taxon>
        <taxon>Viduinae</taxon>
        <taxon>Vidua</taxon>
    </lineage>
</organism>
<dbReference type="EMBL" id="WBNN01022904">
    <property type="protein sequence ID" value="NXQ03830.1"/>
    <property type="molecule type" value="Genomic_DNA"/>
</dbReference>
<feature type="non-terminal residue" evidence="7">
    <location>
        <position position="1"/>
    </location>
</feature>
<evidence type="ECO:0000256" key="4">
    <source>
        <dbReference type="ARBA" id="ARBA00022833"/>
    </source>
</evidence>
<evidence type="ECO:0000259" key="6">
    <source>
        <dbReference type="PROSITE" id="PS50157"/>
    </source>
</evidence>
<gene>
    <name evidence="7" type="primary">Zkscan3</name>
    <name evidence="7" type="ORF">VIDMAC_R12687</name>
</gene>
<feature type="non-terminal residue" evidence="7">
    <location>
        <position position="74"/>
    </location>
</feature>
<dbReference type="SUPFAM" id="SSF57667">
    <property type="entry name" value="beta-beta-alpha zinc fingers"/>
    <property type="match status" value="2"/>
</dbReference>
<dbReference type="PANTHER" id="PTHR23226">
    <property type="entry name" value="ZINC FINGER AND SCAN DOMAIN-CONTAINING"/>
    <property type="match status" value="1"/>
</dbReference>
<protein>
    <submittedName>
        <fullName evidence="7">ZKSC3 protein</fullName>
    </submittedName>
</protein>
<keyword evidence="4" id="KW-0862">Zinc</keyword>
<evidence type="ECO:0000256" key="3">
    <source>
        <dbReference type="ARBA" id="ARBA00022771"/>
    </source>
</evidence>
<evidence type="ECO:0000256" key="1">
    <source>
        <dbReference type="ARBA" id="ARBA00022723"/>
    </source>
</evidence>
<dbReference type="AlphaFoldDB" id="A0A852EJP3"/>
<dbReference type="Gene3D" id="3.30.160.60">
    <property type="entry name" value="Classic Zinc Finger"/>
    <property type="match status" value="2"/>
</dbReference>
<proteinExistence type="predicted"/>
<keyword evidence="1" id="KW-0479">Metal-binding</keyword>
<keyword evidence="8" id="KW-1185">Reference proteome</keyword>
<evidence type="ECO:0000313" key="8">
    <source>
        <dbReference type="Proteomes" id="UP000656497"/>
    </source>
</evidence>
<keyword evidence="2" id="KW-0677">Repeat</keyword>
<evidence type="ECO:0000256" key="5">
    <source>
        <dbReference type="PROSITE-ProRule" id="PRU00042"/>
    </source>
</evidence>
<dbReference type="PROSITE" id="PS50157">
    <property type="entry name" value="ZINC_FINGER_C2H2_2"/>
    <property type="match status" value="2"/>
</dbReference>